<proteinExistence type="predicted"/>
<keyword evidence="1" id="KW-0472">Membrane</keyword>
<evidence type="ECO:0000313" key="2">
    <source>
        <dbReference type="EMBL" id="CAA6824047.1"/>
    </source>
</evidence>
<keyword evidence="1" id="KW-1133">Transmembrane helix</keyword>
<sequence>MSLKQVKTLSLGIKIVSLAAALTFFSGCTVSLMSQYDEKTDERIELFGESANDLLFQLEELNAQKPECSYKNHTDSYRSLKVQLQTIQMHEQAKPKNTHTQKQVEALQNRVDQLITIHKKKCLPAAFISITQSQINDMLGHILKLERSKRDPE</sequence>
<reference evidence="2" key="1">
    <citation type="submission" date="2020-01" db="EMBL/GenBank/DDBJ databases">
        <authorList>
            <person name="Meier V. D."/>
            <person name="Meier V D."/>
        </authorList>
    </citation>
    <scope>NUCLEOTIDE SEQUENCE</scope>
    <source>
        <strain evidence="2">HLG_WM_MAG_09</strain>
    </source>
</reference>
<organism evidence="2">
    <name type="scientific">uncultured Thiotrichaceae bacterium</name>
    <dbReference type="NCBI Taxonomy" id="298394"/>
    <lineage>
        <taxon>Bacteria</taxon>
        <taxon>Pseudomonadati</taxon>
        <taxon>Pseudomonadota</taxon>
        <taxon>Gammaproteobacteria</taxon>
        <taxon>Thiotrichales</taxon>
        <taxon>Thiotrichaceae</taxon>
        <taxon>environmental samples</taxon>
    </lineage>
</organism>
<name>A0A6S6U163_9GAMM</name>
<gene>
    <name evidence="2" type="ORF">HELGO_WM17123</name>
</gene>
<dbReference type="PROSITE" id="PS51257">
    <property type="entry name" value="PROKAR_LIPOPROTEIN"/>
    <property type="match status" value="1"/>
</dbReference>
<protein>
    <recommendedName>
        <fullName evidence="3">Lipoprotein</fullName>
    </recommendedName>
</protein>
<dbReference type="EMBL" id="CACVAT010000384">
    <property type="protein sequence ID" value="CAA6824047.1"/>
    <property type="molecule type" value="Genomic_DNA"/>
</dbReference>
<keyword evidence="1" id="KW-0812">Transmembrane</keyword>
<feature type="transmembrane region" description="Helical" evidence="1">
    <location>
        <begin position="12"/>
        <end position="33"/>
    </location>
</feature>
<evidence type="ECO:0008006" key="3">
    <source>
        <dbReference type="Google" id="ProtNLM"/>
    </source>
</evidence>
<accession>A0A6S6U163</accession>
<evidence type="ECO:0000256" key="1">
    <source>
        <dbReference type="SAM" id="Phobius"/>
    </source>
</evidence>
<dbReference type="AlphaFoldDB" id="A0A6S6U163"/>